<sequence>MNSKTSLVSISELTPYLYLSGFGCICEPKIKKLGITHIVDSTNMPNPKMFADVKYLFVPVDDSDTARIEKYFKETVEFVKEAKDNNQKCLIICGAGVSRSATLSIVSLMHIQNISLRNAYLQINAIRPIISPNIGFWRKMIEYETSLNGQATVQLLKGMKKPFPNVYLQKC</sequence>
<organism evidence="1 2">
    <name type="scientific">Rhabditophanes sp. KR3021</name>
    <dbReference type="NCBI Taxonomy" id="114890"/>
    <lineage>
        <taxon>Eukaryota</taxon>
        <taxon>Metazoa</taxon>
        <taxon>Ecdysozoa</taxon>
        <taxon>Nematoda</taxon>
        <taxon>Chromadorea</taxon>
        <taxon>Rhabditida</taxon>
        <taxon>Tylenchina</taxon>
        <taxon>Panagrolaimomorpha</taxon>
        <taxon>Strongyloidoidea</taxon>
        <taxon>Alloionematidae</taxon>
        <taxon>Rhabditophanes</taxon>
    </lineage>
</organism>
<accession>A0AC35UC08</accession>
<name>A0AC35UC08_9BILA</name>
<reference evidence="2" key="1">
    <citation type="submission" date="2016-11" db="UniProtKB">
        <authorList>
            <consortium name="WormBaseParasite"/>
        </authorList>
    </citation>
    <scope>IDENTIFICATION</scope>
    <source>
        <strain evidence="2">KR3021</strain>
    </source>
</reference>
<evidence type="ECO:0000313" key="2">
    <source>
        <dbReference type="WBParaSite" id="RSKR_0000977600.1"/>
    </source>
</evidence>
<evidence type="ECO:0000313" key="1">
    <source>
        <dbReference type="Proteomes" id="UP000095286"/>
    </source>
</evidence>
<dbReference type="WBParaSite" id="RSKR_0000977600.1">
    <property type="protein sequence ID" value="RSKR_0000977600.1"/>
    <property type="gene ID" value="RSKR_0000977600"/>
</dbReference>
<dbReference type="Proteomes" id="UP000095286">
    <property type="component" value="Unplaced"/>
</dbReference>
<protein>
    <submittedName>
        <fullName evidence="2">Tyrosine-protein phosphatase domain-containing protein</fullName>
    </submittedName>
</protein>
<proteinExistence type="predicted"/>